<dbReference type="PANTHER" id="PTHR30065">
    <property type="entry name" value="FLAGELLAR BIOSYNTHETIC PROTEIN FLIR"/>
    <property type="match status" value="1"/>
</dbReference>
<keyword evidence="3 7" id="KW-1003">Cell membrane</keyword>
<dbReference type="PANTHER" id="PTHR30065:SF1">
    <property type="entry name" value="SURFACE PRESENTATION OF ANTIGENS PROTEIN SPAR"/>
    <property type="match status" value="1"/>
</dbReference>
<evidence type="ECO:0000256" key="3">
    <source>
        <dbReference type="ARBA" id="ARBA00022475"/>
    </source>
</evidence>
<evidence type="ECO:0000256" key="4">
    <source>
        <dbReference type="ARBA" id="ARBA00022692"/>
    </source>
</evidence>
<keyword evidence="5 7" id="KW-1133">Transmembrane helix</keyword>
<dbReference type="InterPro" id="IPR002010">
    <property type="entry name" value="T3SS_IM_R"/>
</dbReference>
<dbReference type="Proteomes" id="UP000035086">
    <property type="component" value="Chromosome"/>
</dbReference>
<organism evidence="8 9">
    <name type="scientific">Pandoraea pulmonicola</name>
    <dbReference type="NCBI Taxonomy" id="93221"/>
    <lineage>
        <taxon>Bacteria</taxon>
        <taxon>Pseudomonadati</taxon>
        <taxon>Pseudomonadota</taxon>
        <taxon>Betaproteobacteria</taxon>
        <taxon>Burkholderiales</taxon>
        <taxon>Burkholderiaceae</taxon>
        <taxon>Pandoraea</taxon>
    </lineage>
</organism>
<dbReference type="EMBL" id="CP010310">
    <property type="protein sequence ID" value="AJC21240.1"/>
    <property type="molecule type" value="Genomic_DNA"/>
</dbReference>
<dbReference type="Pfam" id="PF01311">
    <property type="entry name" value="Bac_export_1"/>
    <property type="match status" value="1"/>
</dbReference>
<comment type="similarity">
    <text evidence="2 7">Belongs to the FliR/MopE/SpaR family.</text>
</comment>
<dbReference type="InterPro" id="IPR006304">
    <property type="entry name" value="T3SS_SpaR/YscT"/>
</dbReference>
<evidence type="ECO:0000256" key="6">
    <source>
        <dbReference type="ARBA" id="ARBA00023136"/>
    </source>
</evidence>
<evidence type="ECO:0000256" key="7">
    <source>
        <dbReference type="RuleBase" id="RU362072"/>
    </source>
</evidence>
<feature type="transmembrane region" description="Helical" evidence="7">
    <location>
        <begin position="216"/>
        <end position="236"/>
    </location>
</feature>
<evidence type="ECO:0000256" key="2">
    <source>
        <dbReference type="ARBA" id="ARBA00009772"/>
    </source>
</evidence>
<feature type="transmembrane region" description="Helical" evidence="7">
    <location>
        <begin position="42"/>
        <end position="60"/>
    </location>
</feature>
<accession>A0ABN4ERT5</accession>
<keyword evidence="9" id="KW-1185">Reference proteome</keyword>
<proteinExistence type="inferred from homology"/>
<feature type="transmembrane region" description="Helical" evidence="7">
    <location>
        <begin position="12"/>
        <end position="30"/>
    </location>
</feature>
<keyword evidence="4 7" id="KW-0812">Transmembrane</keyword>
<feature type="transmembrane region" description="Helical" evidence="7">
    <location>
        <begin position="123"/>
        <end position="148"/>
    </location>
</feature>
<comment type="subcellular location">
    <subcellularLocation>
        <location evidence="1 7">Cell membrane</location>
        <topology evidence="1 7">Multi-pass membrane protein</topology>
    </subcellularLocation>
</comment>
<keyword evidence="6 7" id="KW-0472">Membrane</keyword>
<feature type="transmembrane region" description="Helical" evidence="7">
    <location>
        <begin position="81"/>
        <end position="103"/>
    </location>
</feature>
<dbReference type="PRINTS" id="PR00953">
    <property type="entry name" value="TYPE3IMRPROT"/>
</dbReference>
<protein>
    <submittedName>
        <fullName evidence="8">EscT/YscT/HrcT family type III secretion system export apparatus protein</fullName>
    </submittedName>
</protein>
<evidence type="ECO:0000256" key="1">
    <source>
        <dbReference type="ARBA" id="ARBA00004651"/>
    </source>
</evidence>
<sequence>MVETMSPHLEQSVLCVALGLARIGPALLFVPLFGEKALAPGLLRSAMIALISLSLLPVLAPTAQTLSDIPLLSTVLKEATIGLVLGFMFGAPYFAALTCGEILDNQRGATIAKAIDPAAGVEASILATLMGFLWTVTFALGGGLLHLLETLAASYRQIPIESALTFDANTLYGTARLLGQALLAGIAAAMPALAAMLLVEISLGVLSRFAPQLNPFSVAMTLKSLVACLILLLYFSGEAPRFLYNRFDNWSLPTLFQGDL</sequence>
<reference evidence="8" key="1">
    <citation type="submission" date="2016-11" db="EMBL/GenBank/DDBJ databases">
        <title>Complete Genome Sequencing of Pandoraea pulmonicola DSM 16583.</title>
        <authorList>
            <person name="Chan K.-G."/>
        </authorList>
    </citation>
    <scope>NUCLEOTIDE SEQUENCE</scope>
    <source>
        <strain evidence="8">DSM 16583</strain>
    </source>
</reference>
<evidence type="ECO:0000313" key="8">
    <source>
        <dbReference type="EMBL" id="AJC21240.1"/>
    </source>
</evidence>
<gene>
    <name evidence="8" type="ORF">RO07_13470</name>
</gene>
<feature type="transmembrane region" description="Helical" evidence="7">
    <location>
        <begin position="181"/>
        <end position="204"/>
    </location>
</feature>
<evidence type="ECO:0000256" key="5">
    <source>
        <dbReference type="ARBA" id="ARBA00022989"/>
    </source>
</evidence>
<evidence type="ECO:0000313" key="9">
    <source>
        <dbReference type="Proteomes" id="UP000035086"/>
    </source>
</evidence>
<name>A0ABN4ERT5_PANPU</name>
<dbReference type="NCBIfam" id="TIGR01401">
    <property type="entry name" value="fliR_like_III"/>
    <property type="match status" value="1"/>
</dbReference>
<dbReference type="RefSeq" id="WP_039408606.1">
    <property type="nucleotide sequence ID" value="NZ_CP010310.2"/>
</dbReference>